<dbReference type="SMART" id="SM00052">
    <property type="entry name" value="EAL"/>
    <property type="match status" value="1"/>
</dbReference>
<dbReference type="Gene3D" id="3.30.450.20">
    <property type="entry name" value="PAS domain"/>
    <property type="match status" value="1"/>
</dbReference>
<dbReference type="PROSITE" id="PS50887">
    <property type="entry name" value="GGDEF"/>
    <property type="match status" value="1"/>
</dbReference>
<dbReference type="InterPro" id="IPR003018">
    <property type="entry name" value="GAF"/>
</dbReference>
<dbReference type="SUPFAM" id="SSF55781">
    <property type="entry name" value="GAF domain-like"/>
    <property type="match status" value="1"/>
</dbReference>
<dbReference type="Gene3D" id="3.30.450.40">
    <property type="match status" value="1"/>
</dbReference>
<dbReference type="InterPro" id="IPR035965">
    <property type="entry name" value="PAS-like_dom_sf"/>
</dbReference>
<keyword evidence="5" id="KW-1185">Reference proteome</keyword>
<dbReference type="EMBL" id="CP000302">
    <property type="protein sequence ID" value="ABE55024.1"/>
    <property type="molecule type" value="Genomic_DNA"/>
</dbReference>
<dbReference type="SUPFAM" id="SSF141868">
    <property type="entry name" value="EAL domain-like"/>
    <property type="match status" value="1"/>
</dbReference>
<dbReference type="PANTHER" id="PTHR44757:SF2">
    <property type="entry name" value="BIOFILM ARCHITECTURE MAINTENANCE PROTEIN MBAA"/>
    <property type="match status" value="1"/>
</dbReference>
<feature type="domain" description="EAL" evidence="2">
    <location>
        <begin position="499"/>
        <end position="758"/>
    </location>
</feature>
<dbReference type="OrthoDB" id="6597954at2"/>
<dbReference type="Pfam" id="PF00990">
    <property type="entry name" value="GGDEF"/>
    <property type="match status" value="1"/>
</dbReference>
<dbReference type="InterPro" id="IPR029016">
    <property type="entry name" value="GAF-like_dom_sf"/>
</dbReference>
<dbReference type="Pfam" id="PF13185">
    <property type="entry name" value="GAF_2"/>
    <property type="match status" value="1"/>
</dbReference>
<accession>Q12NF2</accession>
<dbReference type="CDD" id="cd01948">
    <property type="entry name" value="EAL"/>
    <property type="match status" value="1"/>
</dbReference>
<protein>
    <submittedName>
        <fullName evidence="4">Diguanylate cyclase/phosphodiesterase with PAS/PAC sensor(S)</fullName>
    </submittedName>
</protein>
<dbReference type="NCBIfam" id="TIGR00254">
    <property type="entry name" value="GGDEF"/>
    <property type="match status" value="1"/>
</dbReference>
<evidence type="ECO:0000313" key="5">
    <source>
        <dbReference type="Proteomes" id="UP000001982"/>
    </source>
</evidence>
<dbReference type="InterPro" id="IPR052155">
    <property type="entry name" value="Biofilm_reg_signaling"/>
</dbReference>
<dbReference type="InterPro" id="IPR001633">
    <property type="entry name" value="EAL_dom"/>
</dbReference>
<dbReference type="eggNOG" id="COG5001">
    <property type="taxonomic scope" value="Bacteria"/>
</dbReference>
<dbReference type="AlphaFoldDB" id="Q12NF2"/>
<dbReference type="InterPro" id="IPR043128">
    <property type="entry name" value="Rev_trsase/Diguanyl_cyclase"/>
</dbReference>
<dbReference type="SUPFAM" id="SSF55785">
    <property type="entry name" value="PYP-like sensor domain (PAS domain)"/>
    <property type="match status" value="1"/>
</dbReference>
<evidence type="ECO:0000259" key="1">
    <source>
        <dbReference type="PROSITE" id="PS50113"/>
    </source>
</evidence>
<dbReference type="SUPFAM" id="SSF55073">
    <property type="entry name" value="Nucleotide cyclase"/>
    <property type="match status" value="1"/>
</dbReference>
<dbReference type="Gene3D" id="3.20.20.450">
    <property type="entry name" value="EAL domain"/>
    <property type="match status" value="1"/>
</dbReference>
<dbReference type="SMART" id="SM00065">
    <property type="entry name" value="GAF"/>
    <property type="match status" value="1"/>
</dbReference>
<dbReference type="HOGENOM" id="CLU_000445_70_34_6"/>
<dbReference type="CDD" id="cd01949">
    <property type="entry name" value="GGDEF"/>
    <property type="match status" value="1"/>
</dbReference>
<evidence type="ECO:0000313" key="4">
    <source>
        <dbReference type="EMBL" id="ABE55024.1"/>
    </source>
</evidence>
<evidence type="ECO:0000259" key="3">
    <source>
        <dbReference type="PROSITE" id="PS50887"/>
    </source>
</evidence>
<dbReference type="InterPro" id="IPR029787">
    <property type="entry name" value="Nucleotide_cyclase"/>
</dbReference>
<dbReference type="Gene3D" id="3.30.70.270">
    <property type="match status" value="1"/>
</dbReference>
<feature type="domain" description="GGDEF" evidence="3">
    <location>
        <begin position="357"/>
        <end position="490"/>
    </location>
</feature>
<dbReference type="STRING" id="318161.Sden_1740"/>
<dbReference type="InterPro" id="IPR000700">
    <property type="entry name" value="PAS-assoc_C"/>
</dbReference>
<name>Q12NF2_SHEDO</name>
<dbReference type="PROSITE" id="PS50113">
    <property type="entry name" value="PAC"/>
    <property type="match status" value="1"/>
</dbReference>
<sequence length="763" mass="85586">MVSYCSGEEAALKCSSRKPDIEGYSNILSLVLAGAPLHEVLTALVLLIEAQNSGTKASVLLLSNDGKRLLKGAAPNLPKAYNDAIDGVEIGPAVGSCGTAAYLRERVIVDDIEHHHYWAHYKDLALGFGLKACWSEPIFDSLGEVLGTFAMYYDEVKSPRAEDLVLIEQAARLASLAIERNKSTHLQKLTHMIFNHLPMALLITNGSGSMLFSNRMFNGIIEGEELNPQTKLHLVEQDTSRVFEPHKFFAASPSVTLQSLLDNLSHNLAWDGELCCEREDGRFIYLALSVTPYRDVFGLQNCFAWIMMDVSDSKKANHLIQYQANNDALTGLSNRKHLLEKIKKYIHGKQEDNQTLPAFSLLQIDLDNFKQINDTLGHDNGDALLIAVADRLSQACPSKALLARLNGDEFALLLPNKLNAEELSELAQSINQLISERFVIDQQVLYTTVSIGIARYPADSNSVSALLNCASQAMYSAKEKGRNGFQFFDQQMQLKAERTAYIHTHIKAGLENNEFELYYQPIVNIRTATIHRAEVLLRWHHEGEFISPDEFIPVAEQTGFIVQLGEWVRKEAFKTIDLFSQNQLSVDLSVNVSTMEFWSPELQARFLASFDDTVRELGLDYFPYHMLTLEITESLMMQQHTNIANLLQTLRKRGIKVSVDDFGTGYSSLSYLVNFPVDQIKIDKAFVQKLTDGHRHIAIVEAIASLSRSLDLTVTAEGVETKEQLAIISGNQIDMVQGYYFYRPMPKREFLNLLFEQAGYGLL</sequence>
<dbReference type="PANTHER" id="PTHR44757">
    <property type="entry name" value="DIGUANYLATE CYCLASE DGCP"/>
    <property type="match status" value="1"/>
</dbReference>
<dbReference type="KEGG" id="sdn:Sden_1740"/>
<organism evidence="4 5">
    <name type="scientific">Shewanella denitrificans (strain OS217 / ATCC BAA-1090 / DSM 15013)</name>
    <dbReference type="NCBI Taxonomy" id="318161"/>
    <lineage>
        <taxon>Bacteria</taxon>
        <taxon>Pseudomonadati</taxon>
        <taxon>Pseudomonadota</taxon>
        <taxon>Gammaproteobacteria</taxon>
        <taxon>Alteromonadales</taxon>
        <taxon>Shewanellaceae</taxon>
        <taxon>Shewanella</taxon>
    </lineage>
</organism>
<feature type="domain" description="PAC" evidence="1">
    <location>
        <begin position="270"/>
        <end position="322"/>
    </location>
</feature>
<dbReference type="SMART" id="SM00267">
    <property type="entry name" value="GGDEF"/>
    <property type="match status" value="1"/>
</dbReference>
<dbReference type="Pfam" id="PF00563">
    <property type="entry name" value="EAL"/>
    <property type="match status" value="1"/>
</dbReference>
<gene>
    <name evidence="4" type="ordered locus">Sden_1740</name>
</gene>
<proteinExistence type="predicted"/>
<dbReference type="InterPro" id="IPR035919">
    <property type="entry name" value="EAL_sf"/>
</dbReference>
<dbReference type="Proteomes" id="UP000001982">
    <property type="component" value="Chromosome"/>
</dbReference>
<evidence type="ECO:0000259" key="2">
    <source>
        <dbReference type="PROSITE" id="PS50883"/>
    </source>
</evidence>
<dbReference type="PROSITE" id="PS50883">
    <property type="entry name" value="EAL"/>
    <property type="match status" value="1"/>
</dbReference>
<dbReference type="InterPro" id="IPR000160">
    <property type="entry name" value="GGDEF_dom"/>
</dbReference>
<reference evidence="4 5" key="1">
    <citation type="submission" date="2006-03" db="EMBL/GenBank/DDBJ databases">
        <title>Complete sequence of Shewanella denitrificans OS217.</title>
        <authorList>
            <consortium name="US DOE Joint Genome Institute"/>
            <person name="Copeland A."/>
            <person name="Lucas S."/>
            <person name="Lapidus A."/>
            <person name="Barry K."/>
            <person name="Detter J.C."/>
            <person name="Glavina del Rio T."/>
            <person name="Hammon N."/>
            <person name="Israni S."/>
            <person name="Dalin E."/>
            <person name="Tice H."/>
            <person name="Pitluck S."/>
            <person name="Brettin T."/>
            <person name="Bruce D."/>
            <person name="Han C."/>
            <person name="Tapia R."/>
            <person name="Gilna P."/>
            <person name="Kiss H."/>
            <person name="Schmutz J."/>
            <person name="Larimer F."/>
            <person name="Land M."/>
            <person name="Hauser L."/>
            <person name="Kyrpides N."/>
            <person name="Lykidis A."/>
            <person name="Richardson P."/>
        </authorList>
    </citation>
    <scope>NUCLEOTIDE SEQUENCE [LARGE SCALE GENOMIC DNA]</scope>
    <source>
        <strain evidence="5">OS217 / ATCC BAA-1090 / DSM 15013</strain>
    </source>
</reference>